<proteinExistence type="predicted"/>
<dbReference type="InterPro" id="IPR005171">
    <property type="entry name" value="Cyt_c_oxidase_su4_prok"/>
</dbReference>
<evidence type="ECO:0000256" key="5">
    <source>
        <dbReference type="ARBA" id="ARBA00023136"/>
    </source>
</evidence>
<keyword evidence="3 6" id="KW-0812">Transmembrane</keyword>
<evidence type="ECO:0000313" key="8">
    <source>
        <dbReference type="Proteomes" id="UP001317629"/>
    </source>
</evidence>
<keyword evidence="4 6" id="KW-1133">Transmembrane helix</keyword>
<protein>
    <submittedName>
        <fullName evidence="7">Cytochrome c oxidase subunit IV</fullName>
    </submittedName>
</protein>
<dbReference type="Proteomes" id="UP001317629">
    <property type="component" value="Chromosome"/>
</dbReference>
<dbReference type="Pfam" id="PF03626">
    <property type="entry name" value="COX4_pro"/>
    <property type="match status" value="1"/>
</dbReference>
<gene>
    <name evidence="7" type="ORF">SS37A_26030</name>
</gene>
<organism evidence="7 8">
    <name type="scientific">Methylocystis iwaonis</name>
    <dbReference type="NCBI Taxonomy" id="2885079"/>
    <lineage>
        <taxon>Bacteria</taxon>
        <taxon>Pseudomonadati</taxon>
        <taxon>Pseudomonadota</taxon>
        <taxon>Alphaproteobacteria</taxon>
        <taxon>Hyphomicrobiales</taxon>
        <taxon>Methylocystaceae</taxon>
        <taxon>Methylocystis</taxon>
    </lineage>
</organism>
<evidence type="ECO:0000256" key="2">
    <source>
        <dbReference type="ARBA" id="ARBA00022475"/>
    </source>
</evidence>
<evidence type="ECO:0000256" key="3">
    <source>
        <dbReference type="ARBA" id="ARBA00022692"/>
    </source>
</evidence>
<feature type="transmembrane region" description="Helical" evidence="6">
    <location>
        <begin position="92"/>
        <end position="113"/>
    </location>
</feature>
<evidence type="ECO:0000256" key="4">
    <source>
        <dbReference type="ARBA" id="ARBA00022989"/>
    </source>
</evidence>
<dbReference type="EMBL" id="AP027142">
    <property type="protein sequence ID" value="BDV35074.1"/>
    <property type="molecule type" value="Genomic_DNA"/>
</dbReference>
<comment type="subcellular location">
    <subcellularLocation>
        <location evidence="1">Cell membrane</location>
        <topology evidence="1">Multi-pass membrane protein</topology>
    </subcellularLocation>
</comment>
<evidence type="ECO:0000313" key="7">
    <source>
        <dbReference type="EMBL" id="BDV35074.1"/>
    </source>
</evidence>
<feature type="transmembrane region" description="Helical" evidence="6">
    <location>
        <begin position="34"/>
        <end position="54"/>
    </location>
</feature>
<name>A0ABM8EAT4_9HYPH</name>
<sequence>MEAAGDKMTALAHASSAKSRSTPGAAVHGQQHPIALYLLVWVLLFVLSACSYLVDYFNFHGELRWGLIILFMLLKAGLIVAVFMHMAWERLALVAAILVPPLAVLVFVGAMALEGGYTNITRQVFFAAATQSRAVEH</sequence>
<evidence type="ECO:0000256" key="6">
    <source>
        <dbReference type="SAM" id="Phobius"/>
    </source>
</evidence>
<reference evidence="7 8" key="1">
    <citation type="journal article" date="2023" name="Int. J. Syst. Evol. Microbiol.">
        <title>Methylocystis iwaonis sp. nov., a type II methane-oxidizing bacterium from surface soil of a rice paddy field in Japan, and emended description of the genus Methylocystis (ex Whittenbury et al. 1970) Bowman et al. 1993.</title>
        <authorList>
            <person name="Kaise H."/>
            <person name="Sawadogo J.B."/>
            <person name="Alam M.S."/>
            <person name="Ueno C."/>
            <person name="Dianou D."/>
            <person name="Shinjo R."/>
            <person name="Asakawa S."/>
        </authorList>
    </citation>
    <scope>NUCLEOTIDE SEQUENCE [LARGE SCALE GENOMIC DNA]</scope>
    <source>
        <strain evidence="7 8">SS37A-Re</strain>
    </source>
</reference>
<keyword evidence="8" id="KW-1185">Reference proteome</keyword>
<keyword evidence="5 6" id="KW-0472">Membrane</keyword>
<evidence type="ECO:0000256" key="1">
    <source>
        <dbReference type="ARBA" id="ARBA00004651"/>
    </source>
</evidence>
<accession>A0ABM8EAT4</accession>
<keyword evidence="2" id="KW-1003">Cell membrane</keyword>
<feature type="transmembrane region" description="Helical" evidence="6">
    <location>
        <begin position="66"/>
        <end position="86"/>
    </location>
</feature>